<reference evidence="1 2" key="1">
    <citation type="submission" date="2018-10" db="EMBL/GenBank/DDBJ databases">
        <authorList>
            <person name="Chen W.-M."/>
        </authorList>
    </citation>
    <scope>NUCLEOTIDE SEQUENCE [LARGE SCALE GENOMIC DNA]</scope>
    <source>
        <strain evidence="1 2">H-5</strain>
    </source>
</reference>
<gene>
    <name evidence="1" type="ORF">ED236_01055</name>
</gene>
<evidence type="ECO:0000313" key="1">
    <source>
        <dbReference type="EMBL" id="ROH88100.1"/>
    </source>
</evidence>
<accession>A0A3N0V5L5</accession>
<proteinExistence type="predicted"/>
<evidence type="ECO:0000313" key="2">
    <source>
        <dbReference type="Proteomes" id="UP000275137"/>
    </source>
</evidence>
<dbReference type="AlphaFoldDB" id="A0A3N0V5L5"/>
<name>A0A3N0V5L5_9PROT</name>
<dbReference type="EMBL" id="RJVP01000001">
    <property type="protein sequence ID" value="ROH88100.1"/>
    <property type="molecule type" value="Genomic_DNA"/>
</dbReference>
<dbReference type="PROSITE" id="PS51257">
    <property type="entry name" value="PROKAR_LIPOPROTEIN"/>
    <property type="match status" value="1"/>
</dbReference>
<protein>
    <submittedName>
        <fullName evidence="1">Uncharacterized protein</fullName>
    </submittedName>
</protein>
<keyword evidence="2" id="KW-1185">Reference proteome</keyword>
<comment type="caution">
    <text evidence="1">The sequence shown here is derived from an EMBL/GenBank/DDBJ whole genome shotgun (WGS) entry which is preliminary data.</text>
</comment>
<sequence>MAQARQDLEKQAVPIMASLSCGVGLNAETAQWTDWIVHMMVQRDNLTGACRRIQGHQHIASSAKDAASY</sequence>
<dbReference type="Proteomes" id="UP000275137">
    <property type="component" value="Unassembled WGS sequence"/>
</dbReference>
<organism evidence="1 2">
    <name type="scientific">Pseudomethylobacillus aquaticus</name>
    <dbReference type="NCBI Taxonomy" id="2676064"/>
    <lineage>
        <taxon>Bacteria</taxon>
        <taxon>Pseudomonadati</taxon>
        <taxon>Pseudomonadota</taxon>
        <taxon>Betaproteobacteria</taxon>
        <taxon>Nitrosomonadales</taxon>
        <taxon>Methylophilaceae</taxon>
        <taxon>Pseudomethylobacillus</taxon>
    </lineage>
</organism>